<dbReference type="AlphaFoldDB" id="J9GD94"/>
<dbReference type="Gene3D" id="2.60.40.10">
    <property type="entry name" value="Immunoglobulins"/>
    <property type="match status" value="1"/>
</dbReference>
<feature type="domain" description="SpaA-like prealbumin fold" evidence="1">
    <location>
        <begin position="18"/>
        <end position="100"/>
    </location>
</feature>
<protein>
    <submittedName>
        <fullName evidence="2">Cna protein B-type domain protein</fullName>
    </submittedName>
</protein>
<comment type="caution">
    <text evidence="2">The sequence shown here is derived from an EMBL/GenBank/DDBJ whole genome shotgun (WGS) entry which is preliminary data.</text>
</comment>
<dbReference type="InterPro" id="IPR041033">
    <property type="entry name" value="SpaA_PFL_dom_1"/>
</dbReference>
<gene>
    <name evidence="2" type="ORF">EVA_07047</name>
</gene>
<organism evidence="2">
    <name type="scientific">gut metagenome</name>
    <dbReference type="NCBI Taxonomy" id="749906"/>
    <lineage>
        <taxon>unclassified sequences</taxon>
        <taxon>metagenomes</taxon>
        <taxon>organismal metagenomes</taxon>
    </lineage>
</organism>
<proteinExistence type="predicted"/>
<reference evidence="2" key="1">
    <citation type="journal article" date="2012" name="PLoS ONE">
        <title>Gene sets for utilization of primary and secondary nutrition supplies in the distal gut of endangered iberian lynx.</title>
        <authorList>
            <person name="Alcaide M."/>
            <person name="Messina E."/>
            <person name="Richter M."/>
            <person name="Bargiela R."/>
            <person name="Peplies J."/>
            <person name="Huws S.A."/>
            <person name="Newbold C.J."/>
            <person name="Golyshin P.N."/>
            <person name="Simon M.A."/>
            <person name="Lopez G."/>
            <person name="Yakimov M.M."/>
            <person name="Ferrer M."/>
        </authorList>
    </citation>
    <scope>NUCLEOTIDE SEQUENCE</scope>
</reference>
<dbReference type="EMBL" id="AMCI01001661">
    <property type="protein sequence ID" value="EJX04844.1"/>
    <property type="molecule type" value="Genomic_DNA"/>
</dbReference>
<evidence type="ECO:0000313" key="2">
    <source>
        <dbReference type="EMBL" id="EJX04844.1"/>
    </source>
</evidence>
<name>J9GD94_9ZZZZ</name>
<evidence type="ECO:0000259" key="1">
    <source>
        <dbReference type="Pfam" id="PF17802"/>
    </source>
</evidence>
<accession>J9GD94</accession>
<sequence>MEITNKVSLNVTWTKQAEIAIVKNDKDTGNHLAGAIYGVYRDKECSDLITQMPETDKKGASKVTIEKTQDIVYVKEIQPPANYQADPTVYPVDVNIGKTSTKNVLMNVLMQRSI</sequence>
<dbReference type="InterPro" id="IPR013783">
    <property type="entry name" value="Ig-like_fold"/>
</dbReference>
<dbReference type="Pfam" id="PF17802">
    <property type="entry name" value="SpaA"/>
    <property type="match status" value="1"/>
</dbReference>